<protein>
    <submittedName>
        <fullName evidence="3">Uncharacterized protein conserved in bacteria</fullName>
    </submittedName>
</protein>
<dbReference type="InterPro" id="IPR011250">
    <property type="entry name" value="OMP/PagP_B-barrel"/>
</dbReference>
<dbReference type="RefSeq" id="WP_062332117.1">
    <property type="nucleotide sequence ID" value="NZ_CBCRZU010000006.1"/>
</dbReference>
<dbReference type="InterPro" id="IPR008966">
    <property type="entry name" value="Adhesion_dom_sf"/>
</dbReference>
<dbReference type="InterPro" id="IPR051172">
    <property type="entry name" value="Chlamydia_OmcB"/>
</dbReference>
<feature type="signal peptide" evidence="1">
    <location>
        <begin position="1"/>
        <end position="34"/>
    </location>
</feature>
<dbReference type="Gene3D" id="2.60.40.10">
    <property type="entry name" value="Immunoglobulins"/>
    <property type="match status" value="1"/>
</dbReference>
<dbReference type="PANTHER" id="PTHR34819">
    <property type="entry name" value="LARGE CYSTEINE-RICH PERIPLASMIC PROTEIN OMCB"/>
    <property type="match status" value="1"/>
</dbReference>
<sequence length="1755" mass="191483">MTNNRHNSTRYHSLGKLGLLASSILLIQMNPALAANGRNIIQIDNTADANYVVDSHEGIVNTIKSNTTRVQAFSLPKYDITLTQPLTITIKPGNEVQWRNTLENTGTFDANVAVSFNTPNTLSNFQVYIDANNNGIIDSNETELQPTISIAAGEQIHLIVKALTSTELKDGDTVDVPITAVVQEDNTVQASATDSLVAILPSIAYKDPTYQNNLSQTSAGQPVYIEVGLAYCNADPTQVDNVWLNVTSSKTGDTIRLKAIETGVNTGKYRISAPTELNANAIADAVIQTLDGDTLTAQADKCESADGSSTGVISDKILTSINVNNTQTALSITKKANVKSAEIGDFVDYTIKVKNESKTDAENVVVKDDLPLGFTYVKNSVRVGGQKYTQDFVQSGKYMTLGLNSLKANETKEVTYRVVLGANAASGTGTNIAFAEGKDSLTGSVVQSPLGEAHVDVTAGVLNTDGIIIGKVYADFNRDGIQQKAQNELGVAGVRLYLEDGTFVVTDSEGKYSVYGMKAKTHVIKLDRTTLPRGVELVEQSNRNAGDPGSRFVDLKFGELHRADFAITDGIDSNDNQGHAALISDLQKRAKQIALKNDALEQAIKTDLKLEPIYTIDNTSNIEASGCKNPNIADGQINCESVIADNTAPVKKTGQLEVHPIAPVKAPDIEKALSTADDKRIEGVTADADFLNLTHNQRVDSTKIRVQIKAPKGANTELLVNNQPVDTSLIGKEVAWDKEGISGFDYYAVPLEHGNNTLTIRATDSTGKVVSSKSINLYAPNQIADITTRTHSQAIEADGVSEYQIAIRLLDTDHGQYAGSATITLDSDIGTIVSNDMDKDQAGVQVLVNGGEALIAIRAPSNPGKGNLVVKAGNLQKIIPLQFTPQLRPMIAAGIVEGAISFNNLGSKIESVSNNDGFEQELRSLSGNDSDNTTTGRAAFFLKGKVRGNMLLTMAYDSDKDKKDRLFRDINPDQYYPVYGDASAKGFDAQSSEKFYVRLDKGRSFVMYGDIKTHIDNEEGLSLGQYDRTLTGAKAHYESDKTKVTAFAAQTSSRQHVTETRGLGISGPYPTGVDFADLLLNSETVEVLVRDRNNPGTIISRQALNRYSDYDFDSVSHAIYLRAPIASTDIDGNPIYLRVTVEADDVGEDYTIVGTAGNYQLTKRVNIGASYAQSDDPTNNEKLSGVNSVVKFNDKLKLIAEVAHYDSDKINDSLASAINVQSLNAETSGDAARVELTYKDKARDAKLYYNQADEGFTPATSPITAGRTEAGLRVNSRINDKTLLKAEAIQTKDHTNDSQRQGATVSIERKLTDILTGELGVRYYEKDAKAASTNYQEVVNTDAFNQSMRPSVTNNDSNYQGTTLRGKLTANLPTLNKSKVFVEYEQDIDDASRNAWSVGGETSLWNKGRLYARHELASTLIGDYGLDGNDEHQSTIIGVDANYMKDGQVFSEYRIKDGISARESEAAIGLRNKWKVQDGVYVNTSFEHLESMQGESDNTATAATVGIDYLASDKYKVSGRVEKRWGVQTDTLLTSFGYANKINDDITLLAKNIYSLQEDNTQNKDRTVDRFQLGVAYRDYDNNISDHLAKIEYRYDNNGLDADSPYKKETYIASLHSNYHPVRRLTLSGHYAGKYNELTMDGVTSDSTSQVLSARAMYDINERWDAGIQAGTMWSDNDSRNYLIGAEVGYTPMANLWVSAGYNFKGYHDDDIASGSDNQQGAYIRLRFKFDEDLFNKKRPTVNSRMMPNGEVTTK</sequence>
<dbReference type="SUPFAM" id="SSF56925">
    <property type="entry name" value="OMPA-like"/>
    <property type="match status" value="1"/>
</dbReference>
<gene>
    <name evidence="3" type="ORF">NCTC10465_00452</name>
</gene>
<name>A0A378QBV6_FAUOS</name>
<dbReference type="InterPro" id="IPR001434">
    <property type="entry name" value="OmcB-like_DUF11"/>
</dbReference>
<dbReference type="Gene3D" id="2.60.40.740">
    <property type="match status" value="1"/>
</dbReference>
<dbReference type="EMBL" id="UGPY01000001">
    <property type="protein sequence ID" value="STY96687.1"/>
    <property type="molecule type" value="Genomic_DNA"/>
</dbReference>
<organism evidence="3 4">
    <name type="scientific">Faucicola osloensis</name>
    <name type="common">Moraxella osloensis</name>
    <dbReference type="NCBI Taxonomy" id="34062"/>
    <lineage>
        <taxon>Bacteria</taxon>
        <taxon>Pseudomonadati</taxon>
        <taxon>Pseudomonadota</taxon>
        <taxon>Gammaproteobacteria</taxon>
        <taxon>Moraxellales</taxon>
        <taxon>Moraxellaceae</taxon>
        <taxon>Faucicola</taxon>
    </lineage>
</organism>
<feature type="domain" description="DUF11" evidence="2">
    <location>
        <begin position="330"/>
        <end position="437"/>
    </location>
</feature>
<dbReference type="SUPFAM" id="SSF49401">
    <property type="entry name" value="Bacterial adhesins"/>
    <property type="match status" value="1"/>
</dbReference>
<proteinExistence type="predicted"/>
<evidence type="ECO:0000259" key="2">
    <source>
        <dbReference type="Pfam" id="PF01345"/>
    </source>
</evidence>
<keyword evidence="4" id="KW-1185">Reference proteome</keyword>
<evidence type="ECO:0000313" key="3">
    <source>
        <dbReference type="EMBL" id="STY96687.1"/>
    </source>
</evidence>
<dbReference type="KEGG" id="mos:AXE82_05000"/>
<dbReference type="InterPro" id="IPR047589">
    <property type="entry name" value="DUF11_rpt"/>
</dbReference>
<accession>A0A378QBV6</accession>
<dbReference type="InterPro" id="IPR013783">
    <property type="entry name" value="Ig-like_fold"/>
</dbReference>
<keyword evidence="1" id="KW-0732">Signal</keyword>
<evidence type="ECO:0000256" key="1">
    <source>
        <dbReference type="SAM" id="SignalP"/>
    </source>
</evidence>
<dbReference type="PANTHER" id="PTHR34819:SF3">
    <property type="entry name" value="CELL SURFACE PROTEIN"/>
    <property type="match status" value="1"/>
</dbReference>
<reference evidence="3 4" key="1">
    <citation type="submission" date="2018-06" db="EMBL/GenBank/DDBJ databases">
        <authorList>
            <consortium name="Pathogen Informatics"/>
            <person name="Doyle S."/>
        </authorList>
    </citation>
    <scope>NUCLEOTIDE SEQUENCE [LARGE SCALE GENOMIC DNA]</scope>
    <source>
        <strain evidence="3 4">NCTC10465</strain>
    </source>
</reference>
<dbReference type="NCBIfam" id="TIGR01451">
    <property type="entry name" value="B_ant_repeat"/>
    <property type="match status" value="1"/>
</dbReference>
<evidence type="ECO:0000313" key="4">
    <source>
        <dbReference type="Proteomes" id="UP000255230"/>
    </source>
</evidence>
<dbReference type="GeneID" id="35778888"/>
<feature type="chain" id="PRO_5016821721" evidence="1">
    <location>
        <begin position="35"/>
        <end position="1755"/>
    </location>
</feature>
<dbReference type="Pfam" id="PF01345">
    <property type="entry name" value="DUF11"/>
    <property type="match status" value="1"/>
</dbReference>
<dbReference type="Proteomes" id="UP000255230">
    <property type="component" value="Unassembled WGS sequence"/>
</dbReference>